<evidence type="ECO:0000256" key="2">
    <source>
        <dbReference type="ARBA" id="ARBA00000909"/>
    </source>
</evidence>
<feature type="domain" description="YjeF N-terminal" evidence="21">
    <location>
        <begin position="9"/>
        <end position="216"/>
    </location>
</feature>
<dbReference type="EMBL" id="DXES01000078">
    <property type="protein sequence ID" value="HIX65326.1"/>
    <property type="molecule type" value="Genomic_DNA"/>
</dbReference>
<feature type="binding site" evidence="18">
    <location>
        <begin position="130"/>
        <end position="136"/>
    </location>
    <ligand>
        <name>(6S)-NADPHX</name>
        <dbReference type="ChEBI" id="CHEBI:64076"/>
    </ligand>
</feature>
<evidence type="ECO:0000256" key="18">
    <source>
        <dbReference type="HAMAP-Rule" id="MF_01966"/>
    </source>
</evidence>
<evidence type="ECO:0000256" key="13">
    <source>
        <dbReference type="ARBA" id="ARBA00023268"/>
    </source>
</evidence>
<keyword evidence="11 18" id="KW-0413">Isomerase</keyword>
<evidence type="ECO:0000256" key="7">
    <source>
        <dbReference type="ARBA" id="ARBA00022840"/>
    </source>
</evidence>
<evidence type="ECO:0000256" key="14">
    <source>
        <dbReference type="ARBA" id="ARBA00025153"/>
    </source>
</evidence>
<dbReference type="NCBIfam" id="TIGR00196">
    <property type="entry name" value="yjeF_cterm"/>
    <property type="match status" value="1"/>
</dbReference>
<keyword evidence="7 17" id="KW-0067">ATP-binding</keyword>
<feature type="binding site" evidence="18">
    <location>
        <position position="58"/>
    </location>
    <ligand>
        <name>K(+)</name>
        <dbReference type="ChEBI" id="CHEBI:29103"/>
    </ligand>
</feature>
<comment type="catalytic activity">
    <reaction evidence="1 18 19">
        <text>(6R)-NADHX = (6S)-NADHX</text>
        <dbReference type="Rhea" id="RHEA:32215"/>
        <dbReference type="ChEBI" id="CHEBI:64074"/>
        <dbReference type="ChEBI" id="CHEBI:64075"/>
        <dbReference type="EC" id="5.1.99.6"/>
    </reaction>
</comment>
<organism evidence="22 23">
    <name type="scientific">Candidatus Anaerotruncus excrementipullorum</name>
    <dbReference type="NCBI Taxonomy" id="2838465"/>
    <lineage>
        <taxon>Bacteria</taxon>
        <taxon>Bacillati</taxon>
        <taxon>Bacillota</taxon>
        <taxon>Clostridia</taxon>
        <taxon>Eubacteriales</taxon>
        <taxon>Oscillospiraceae</taxon>
        <taxon>Anaerotruncus</taxon>
    </lineage>
</organism>
<reference evidence="22" key="2">
    <citation type="submission" date="2021-04" db="EMBL/GenBank/DDBJ databases">
        <authorList>
            <person name="Gilroy R."/>
        </authorList>
    </citation>
    <scope>NUCLEOTIDE SEQUENCE</scope>
    <source>
        <strain evidence="22">CHK188-5543</strain>
    </source>
</reference>
<comment type="caution">
    <text evidence="18">Lacks conserved residue(s) required for the propagation of feature annotation.</text>
</comment>
<comment type="catalytic activity">
    <reaction evidence="16 17 19">
        <text>(6S)-NADPHX + ADP = AMP + phosphate + NADPH + H(+)</text>
        <dbReference type="Rhea" id="RHEA:32235"/>
        <dbReference type="ChEBI" id="CHEBI:15378"/>
        <dbReference type="ChEBI" id="CHEBI:43474"/>
        <dbReference type="ChEBI" id="CHEBI:57783"/>
        <dbReference type="ChEBI" id="CHEBI:64076"/>
        <dbReference type="ChEBI" id="CHEBI:456215"/>
        <dbReference type="ChEBI" id="CHEBI:456216"/>
        <dbReference type="EC" id="4.2.1.136"/>
    </reaction>
</comment>
<evidence type="ECO:0000256" key="5">
    <source>
        <dbReference type="ARBA" id="ARBA00022723"/>
    </source>
</evidence>
<dbReference type="InterPro" id="IPR030677">
    <property type="entry name" value="Nnr"/>
</dbReference>
<comment type="function">
    <text evidence="14 19">Bifunctional enzyme that catalyzes the epimerization of the S- and R-forms of NAD(P)HX and the dehydration of the S-form of NAD(P)HX at the expense of ADP, which is converted to AMP. This allows the repair of both epimers of NAD(P)HX, a damaged form of NAD(P)H that is a result of enzymatic or heat-dependent hydration.</text>
</comment>
<feature type="binding site" evidence="17">
    <location>
        <position position="449"/>
    </location>
    <ligand>
        <name>AMP</name>
        <dbReference type="ChEBI" id="CHEBI:456215"/>
    </ligand>
</feature>
<comment type="catalytic activity">
    <reaction evidence="2 18 19">
        <text>(6R)-NADPHX = (6S)-NADPHX</text>
        <dbReference type="Rhea" id="RHEA:32227"/>
        <dbReference type="ChEBI" id="CHEBI:64076"/>
        <dbReference type="ChEBI" id="CHEBI:64077"/>
        <dbReference type="EC" id="5.1.99.6"/>
    </reaction>
</comment>
<dbReference type="InterPro" id="IPR029056">
    <property type="entry name" value="Ribokinase-like"/>
</dbReference>
<feature type="domain" description="YjeF C-terminal" evidence="20">
    <location>
        <begin position="226"/>
        <end position="509"/>
    </location>
</feature>
<comment type="cofactor">
    <cofactor evidence="18 19">
        <name>K(+)</name>
        <dbReference type="ChEBI" id="CHEBI:29103"/>
    </cofactor>
    <text evidence="18 19">Binds 1 potassium ion per subunit.</text>
</comment>
<evidence type="ECO:0000259" key="21">
    <source>
        <dbReference type="PROSITE" id="PS51385"/>
    </source>
</evidence>
<dbReference type="Gene3D" id="3.40.50.10260">
    <property type="entry name" value="YjeF N-terminal domain"/>
    <property type="match status" value="1"/>
</dbReference>
<dbReference type="PIRSF" id="PIRSF017184">
    <property type="entry name" value="Nnr"/>
    <property type="match status" value="1"/>
</dbReference>
<accession>A0A9D1WR13</accession>
<sequence length="511" mass="54508">MRILTCSQMKQAEKNAWAGSLSYVQMMENAGAAAAQAIREKLPGQGARAVLFCGRGNNGGDGLVAARLLCQAGWGVSVVLTDGVPRTPDAQVMYEKLAGLPVEVVPYGEDPEWLARQLAQANLLVDAIYGTGFHGELDGRHRDICRLINGVDVLTCALDIPSGVTADTGWADPQAVQADFTVVFDSHKPATAMPRAARWCGQVLVREIGIPEEAHRGLESGYRLTDRAAVFSVLKKRVRESHKGSYGKLLVVAGSQRYMGAAMLATLAAMRTGAGYVTLASTKEVCRTVLPSLPEAVMLPLRQNPDGSISADSREEILQAAERSTAVLVGNGMGQGDDVCRIVYELVTHVRVPLVIDADGINALARNIDILKRGNCPVVLTPHRMELSRLTTLPVEELAQQDIQAGRRLAEEYGCTVVLKDAYTHTVTPKGEVWINTSGNAGLAKAGSGDLLAGMIGSLAAQGYPPEQAAACGVWLHGRAADYAAAQRSQFGMLPRDVLDGLTQLLAEEGY</sequence>
<keyword evidence="10 17" id="KW-0520">NAD</keyword>
<evidence type="ECO:0000256" key="8">
    <source>
        <dbReference type="ARBA" id="ARBA00022857"/>
    </source>
</evidence>
<comment type="function">
    <text evidence="17">Catalyzes the dehydration of the S-form of NAD(P)HX at the expense of ADP, which is converted to AMP. Together with NAD(P)HX epimerase, which catalyzes the epimerization of the S- and R-forms, the enzyme allows the repair of both epimers of NAD(P)HX, a damaged form of NAD(P)H that is a result of enzymatic or heat-dependent hydration.</text>
</comment>
<evidence type="ECO:0000256" key="15">
    <source>
        <dbReference type="ARBA" id="ARBA00048238"/>
    </source>
</evidence>
<dbReference type="GO" id="GO:0046496">
    <property type="term" value="P:nicotinamide nucleotide metabolic process"/>
    <property type="evidence" value="ECO:0007669"/>
    <property type="project" value="UniProtKB-UniRule"/>
</dbReference>
<feature type="binding site" evidence="17">
    <location>
        <position position="261"/>
    </location>
    <ligand>
        <name>(6S)-NADPHX</name>
        <dbReference type="ChEBI" id="CHEBI:64076"/>
    </ligand>
</feature>
<feature type="binding site" evidence="18">
    <location>
        <position position="162"/>
    </location>
    <ligand>
        <name>K(+)</name>
        <dbReference type="ChEBI" id="CHEBI:29103"/>
    </ligand>
</feature>
<dbReference type="PROSITE" id="PS51383">
    <property type="entry name" value="YJEF_C_3"/>
    <property type="match status" value="1"/>
</dbReference>
<keyword evidence="13" id="KW-0511">Multifunctional enzyme</keyword>
<evidence type="ECO:0000256" key="11">
    <source>
        <dbReference type="ARBA" id="ARBA00023235"/>
    </source>
</evidence>
<evidence type="ECO:0000256" key="9">
    <source>
        <dbReference type="ARBA" id="ARBA00022958"/>
    </source>
</evidence>
<dbReference type="NCBIfam" id="TIGR00197">
    <property type="entry name" value="yjeF_nterm"/>
    <property type="match status" value="1"/>
</dbReference>
<evidence type="ECO:0000256" key="1">
    <source>
        <dbReference type="ARBA" id="ARBA00000013"/>
    </source>
</evidence>
<dbReference type="Proteomes" id="UP000886800">
    <property type="component" value="Unassembled WGS sequence"/>
</dbReference>
<dbReference type="GO" id="GO:0046872">
    <property type="term" value="F:metal ion binding"/>
    <property type="evidence" value="ECO:0007669"/>
    <property type="project" value="UniProtKB-UniRule"/>
</dbReference>
<comment type="caution">
    <text evidence="22">The sequence shown here is derived from an EMBL/GenBank/DDBJ whole genome shotgun (WGS) entry which is preliminary data.</text>
</comment>
<evidence type="ECO:0000256" key="12">
    <source>
        <dbReference type="ARBA" id="ARBA00023239"/>
    </source>
</evidence>
<comment type="function">
    <text evidence="18">Catalyzes the epimerization of the S- and R-forms of NAD(P)HX, a damaged form of NAD(P)H that is a result of enzymatic or heat-dependent hydration. This is a prerequisite for the S-specific NAD(P)H-hydrate dehydratase to allow the repair of both epimers of NAD(P)HX.</text>
</comment>
<evidence type="ECO:0000313" key="23">
    <source>
        <dbReference type="Proteomes" id="UP000886800"/>
    </source>
</evidence>
<evidence type="ECO:0000256" key="6">
    <source>
        <dbReference type="ARBA" id="ARBA00022741"/>
    </source>
</evidence>
<dbReference type="PANTHER" id="PTHR12592:SF0">
    <property type="entry name" value="ATP-DEPENDENT (S)-NAD(P)H-HYDRATE DEHYDRATASE"/>
    <property type="match status" value="1"/>
</dbReference>
<comment type="cofactor">
    <cofactor evidence="17">
        <name>Mg(2+)</name>
        <dbReference type="ChEBI" id="CHEBI:18420"/>
    </cofactor>
</comment>
<evidence type="ECO:0000256" key="4">
    <source>
        <dbReference type="ARBA" id="ARBA00009524"/>
    </source>
</evidence>
<evidence type="ECO:0000256" key="19">
    <source>
        <dbReference type="PIRNR" id="PIRNR017184"/>
    </source>
</evidence>
<comment type="subunit">
    <text evidence="17">Homotetramer.</text>
</comment>
<dbReference type="CDD" id="cd01171">
    <property type="entry name" value="YXKO-related"/>
    <property type="match status" value="1"/>
</dbReference>
<keyword evidence="9 18" id="KW-0630">Potassium</keyword>
<keyword evidence="6 17" id="KW-0547">Nucleotide-binding</keyword>
<gene>
    <name evidence="17" type="primary">nnrD</name>
    <name evidence="18" type="synonym">nnrE</name>
    <name evidence="22" type="ORF">H9736_03670</name>
</gene>
<feature type="binding site" evidence="18">
    <location>
        <begin position="57"/>
        <end position="61"/>
    </location>
    <ligand>
        <name>(6S)-NADPHX</name>
        <dbReference type="ChEBI" id="CHEBI:64076"/>
    </ligand>
</feature>
<feature type="binding site" evidence="17">
    <location>
        <position position="332"/>
    </location>
    <ligand>
        <name>(6S)-NADPHX</name>
        <dbReference type="ChEBI" id="CHEBI:64076"/>
    </ligand>
</feature>
<dbReference type="Gene3D" id="3.40.1190.20">
    <property type="match status" value="1"/>
</dbReference>
<reference evidence="22" key="1">
    <citation type="journal article" date="2021" name="PeerJ">
        <title>Extensive microbial diversity within the chicken gut microbiome revealed by metagenomics and culture.</title>
        <authorList>
            <person name="Gilroy R."/>
            <person name="Ravi A."/>
            <person name="Getino M."/>
            <person name="Pursley I."/>
            <person name="Horton D.L."/>
            <person name="Alikhan N.F."/>
            <person name="Baker D."/>
            <person name="Gharbi K."/>
            <person name="Hall N."/>
            <person name="Watson M."/>
            <person name="Adriaenssens E.M."/>
            <person name="Foster-Nyarko E."/>
            <person name="Jarju S."/>
            <person name="Secka A."/>
            <person name="Antonio M."/>
            <person name="Oren A."/>
            <person name="Chaudhuri R.R."/>
            <person name="La Ragione R."/>
            <person name="Hildebrand F."/>
            <person name="Pallen M.J."/>
        </authorList>
    </citation>
    <scope>NUCLEOTIDE SEQUENCE</scope>
    <source>
        <strain evidence="22">CHK188-5543</strain>
    </source>
</reference>
<keyword evidence="12 17" id="KW-0456">Lyase</keyword>
<dbReference type="GO" id="GO:0110051">
    <property type="term" value="P:metabolite repair"/>
    <property type="evidence" value="ECO:0007669"/>
    <property type="project" value="TreeGrafter"/>
</dbReference>
<dbReference type="InterPro" id="IPR004443">
    <property type="entry name" value="YjeF_N_dom"/>
</dbReference>
<dbReference type="HAMAP" id="MF_01966">
    <property type="entry name" value="NADHX_epimerase"/>
    <property type="match status" value="1"/>
</dbReference>
<feature type="binding site" evidence="17">
    <location>
        <position position="450"/>
    </location>
    <ligand>
        <name>(6S)-NADPHX</name>
        <dbReference type="ChEBI" id="CHEBI:64076"/>
    </ligand>
</feature>
<comment type="similarity">
    <text evidence="18">Belongs to the NnrE/AIBP family.</text>
</comment>
<proteinExistence type="inferred from homology"/>
<dbReference type="GO" id="GO:0052855">
    <property type="term" value="F:ADP-dependent NAD(P)H-hydrate dehydratase activity"/>
    <property type="evidence" value="ECO:0007669"/>
    <property type="project" value="UniProtKB-UniRule"/>
</dbReference>
<feature type="binding site" evidence="17">
    <location>
        <position position="383"/>
    </location>
    <ligand>
        <name>(6S)-NADPHX</name>
        <dbReference type="ChEBI" id="CHEBI:64076"/>
    </ligand>
</feature>
<dbReference type="InterPro" id="IPR036652">
    <property type="entry name" value="YjeF_N_dom_sf"/>
</dbReference>
<evidence type="ECO:0000256" key="10">
    <source>
        <dbReference type="ARBA" id="ARBA00023027"/>
    </source>
</evidence>
<feature type="binding site" evidence="18">
    <location>
        <position position="126"/>
    </location>
    <ligand>
        <name>K(+)</name>
        <dbReference type="ChEBI" id="CHEBI:29103"/>
    </ligand>
</feature>
<evidence type="ECO:0000256" key="17">
    <source>
        <dbReference type="HAMAP-Rule" id="MF_01965"/>
    </source>
</evidence>
<dbReference type="EC" id="5.1.99.6" evidence="19"/>
<dbReference type="GO" id="GO:0005524">
    <property type="term" value="F:ATP binding"/>
    <property type="evidence" value="ECO:0007669"/>
    <property type="project" value="UniProtKB-UniRule"/>
</dbReference>
<dbReference type="EC" id="4.2.1.136" evidence="19"/>
<keyword evidence="8 17" id="KW-0521">NADP</keyword>
<dbReference type="AlphaFoldDB" id="A0A9D1WR13"/>
<dbReference type="SUPFAM" id="SSF53613">
    <property type="entry name" value="Ribokinase-like"/>
    <property type="match status" value="1"/>
</dbReference>
<comment type="similarity">
    <text evidence="4 19">In the C-terminal section; belongs to the NnrD/CARKD family.</text>
</comment>
<feature type="binding site" evidence="17">
    <location>
        <begin position="420"/>
        <end position="424"/>
    </location>
    <ligand>
        <name>AMP</name>
        <dbReference type="ChEBI" id="CHEBI:456215"/>
    </ligand>
</feature>
<comment type="similarity">
    <text evidence="3 19">In the N-terminal section; belongs to the NnrE/AIBP family.</text>
</comment>
<comment type="similarity">
    <text evidence="17">Belongs to the NnrD/CARKD family.</text>
</comment>
<feature type="binding site" evidence="18">
    <location>
        <position position="159"/>
    </location>
    <ligand>
        <name>(6S)-NADPHX</name>
        <dbReference type="ChEBI" id="CHEBI:64076"/>
    </ligand>
</feature>
<name>A0A9D1WR13_9FIRM</name>
<comment type="catalytic activity">
    <reaction evidence="15 17 19">
        <text>(6S)-NADHX + ADP = AMP + phosphate + NADH + H(+)</text>
        <dbReference type="Rhea" id="RHEA:32223"/>
        <dbReference type="ChEBI" id="CHEBI:15378"/>
        <dbReference type="ChEBI" id="CHEBI:43474"/>
        <dbReference type="ChEBI" id="CHEBI:57945"/>
        <dbReference type="ChEBI" id="CHEBI:64074"/>
        <dbReference type="ChEBI" id="CHEBI:456215"/>
        <dbReference type="ChEBI" id="CHEBI:456216"/>
        <dbReference type="EC" id="4.2.1.136"/>
    </reaction>
</comment>
<dbReference type="SUPFAM" id="SSF64153">
    <property type="entry name" value="YjeF N-terminal domain-like"/>
    <property type="match status" value="1"/>
</dbReference>
<dbReference type="HAMAP" id="MF_01965">
    <property type="entry name" value="NADHX_dehydratase"/>
    <property type="match status" value="1"/>
</dbReference>
<protein>
    <recommendedName>
        <fullName evidence="19">Bifunctional NAD(P)H-hydrate repair enzyme</fullName>
    </recommendedName>
    <alternativeName>
        <fullName evidence="19">Nicotinamide nucleotide repair protein</fullName>
    </alternativeName>
    <domain>
        <recommendedName>
            <fullName evidence="19">ADP-dependent (S)-NAD(P)H-hydrate dehydratase</fullName>
            <ecNumber evidence="19">4.2.1.136</ecNumber>
        </recommendedName>
        <alternativeName>
            <fullName evidence="19">ADP-dependent NAD(P)HX dehydratase</fullName>
        </alternativeName>
    </domain>
    <domain>
        <recommendedName>
            <fullName evidence="19">NAD(P)H-hydrate epimerase</fullName>
            <ecNumber evidence="19">5.1.99.6</ecNumber>
        </recommendedName>
    </domain>
</protein>
<dbReference type="PANTHER" id="PTHR12592">
    <property type="entry name" value="ATP-DEPENDENT (S)-NAD(P)H-HYDRATE DEHYDRATASE FAMILY MEMBER"/>
    <property type="match status" value="1"/>
</dbReference>
<dbReference type="InterPro" id="IPR000631">
    <property type="entry name" value="CARKD"/>
</dbReference>
<dbReference type="PROSITE" id="PS51385">
    <property type="entry name" value="YJEF_N"/>
    <property type="match status" value="1"/>
</dbReference>
<dbReference type="GO" id="GO:0052856">
    <property type="term" value="F:NAD(P)HX epimerase activity"/>
    <property type="evidence" value="ECO:0007669"/>
    <property type="project" value="UniProtKB-UniRule"/>
</dbReference>
<evidence type="ECO:0000313" key="22">
    <source>
        <dbReference type="EMBL" id="HIX65326.1"/>
    </source>
</evidence>
<evidence type="ECO:0000256" key="3">
    <source>
        <dbReference type="ARBA" id="ARBA00006001"/>
    </source>
</evidence>
<evidence type="ECO:0000256" key="16">
    <source>
        <dbReference type="ARBA" id="ARBA00049209"/>
    </source>
</evidence>
<evidence type="ECO:0000259" key="20">
    <source>
        <dbReference type="PROSITE" id="PS51383"/>
    </source>
</evidence>
<keyword evidence="5 18" id="KW-0479">Metal-binding</keyword>
<dbReference type="Pfam" id="PF03853">
    <property type="entry name" value="YjeF_N"/>
    <property type="match status" value="1"/>
</dbReference>
<dbReference type="Pfam" id="PF01256">
    <property type="entry name" value="Carb_kinase"/>
    <property type="match status" value="1"/>
</dbReference>